<evidence type="ECO:0000256" key="5">
    <source>
        <dbReference type="ARBA" id="ARBA00023125"/>
    </source>
</evidence>
<feature type="domain" description="MCM C-terminal AAA(+) ATPase" evidence="6">
    <location>
        <begin position="214"/>
        <end position="374"/>
    </location>
</feature>
<comment type="similarity">
    <text evidence="1">Belongs to the MCM family.</text>
</comment>
<dbReference type="InterPro" id="IPR027417">
    <property type="entry name" value="P-loop_NTPase"/>
</dbReference>
<accession>A0A832WNK2</accession>
<protein>
    <submittedName>
        <fullName evidence="7">Minichromosome maintenance protein MCM</fullName>
    </submittedName>
</protein>
<evidence type="ECO:0000256" key="1">
    <source>
        <dbReference type="ARBA" id="ARBA00008010"/>
    </source>
</evidence>
<organism evidence="7 8">
    <name type="scientific">Methanopyrus kandleri</name>
    <dbReference type="NCBI Taxonomy" id="2320"/>
    <lineage>
        <taxon>Archaea</taxon>
        <taxon>Methanobacteriati</taxon>
        <taxon>Methanobacteriota</taxon>
        <taxon>Methanomada group</taxon>
        <taxon>Methanopyri</taxon>
        <taxon>Methanopyrales</taxon>
        <taxon>Methanopyraceae</taxon>
        <taxon>Methanopyrus</taxon>
    </lineage>
</organism>
<dbReference type="GO" id="GO:0017116">
    <property type="term" value="F:single-stranded DNA helicase activity"/>
    <property type="evidence" value="ECO:0007669"/>
    <property type="project" value="TreeGrafter"/>
</dbReference>
<dbReference type="GeneID" id="1477221"/>
<evidence type="ECO:0000313" key="7">
    <source>
        <dbReference type="EMBL" id="HII69754.1"/>
    </source>
</evidence>
<keyword evidence="3" id="KW-0547">Nucleotide-binding</keyword>
<reference evidence="7" key="1">
    <citation type="journal article" date="2020" name="bioRxiv">
        <title>A rank-normalized archaeal taxonomy based on genome phylogeny resolves widespread incomplete and uneven classifications.</title>
        <authorList>
            <person name="Rinke C."/>
            <person name="Chuvochina M."/>
            <person name="Mussig A.J."/>
            <person name="Chaumeil P.-A."/>
            <person name="Waite D.W."/>
            <person name="Whitman W.B."/>
            <person name="Parks D.H."/>
            <person name="Hugenholtz P."/>
        </authorList>
    </citation>
    <scope>NUCLEOTIDE SEQUENCE</scope>
    <source>
        <strain evidence="7">UBA8853</strain>
    </source>
</reference>
<dbReference type="InterPro" id="IPR012340">
    <property type="entry name" value="NA-bd_OB-fold"/>
</dbReference>
<dbReference type="Pfam" id="PF22517">
    <property type="entry name" value="Mcm-like_N"/>
    <property type="match status" value="1"/>
</dbReference>
<name>A0A832WNK2_9EURY</name>
<dbReference type="InterPro" id="IPR041562">
    <property type="entry name" value="MCM_lid"/>
</dbReference>
<dbReference type="PANTHER" id="PTHR11630">
    <property type="entry name" value="DNA REPLICATION LICENSING FACTOR MCM FAMILY MEMBER"/>
    <property type="match status" value="1"/>
</dbReference>
<dbReference type="PANTHER" id="PTHR11630:SF66">
    <property type="entry name" value="DNA REPLICATION LICENSING FACTOR MCM4"/>
    <property type="match status" value="1"/>
</dbReference>
<dbReference type="Gene3D" id="1.10.260.200">
    <property type="match status" value="1"/>
</dbReference>
<evidence type="ECO:0000256" key="4">
    <source>
        <dbReference type="ARBA" id="ARBA00022840"/>
    </source>
</evidence>
<dbReference type="GO" id="GO:0006260">
    <property type="term" value="P:DNA replication"/>
    <property type="evidence" value="ECO:0007669"/>
    <property type="project" value="UniProtKB-KW"/>
</dbReference>
<dbReference type="AlphaFoldDB" id="A0A832WNK2"/>
<gene>
    <name evidence="7" type="ORF">HA336_00795</name>
</gene>
<keyword evidence="2" id="KW-0235">DNA replication</keyword>
<dbReference type="GO" id="GO:0003697">
    <property type="term" value="F:single-stranded DNA binding"/>
    <property type="evidence" value="ECO:0007669"/>
    <property type="project" value="TreeGrafter"/>
</dbReference>
<dbReference type="Pfam" id="PF17855">
    <property type="entry name" value="MCM_lid"/>
    <property type="match status" value="1"/>
</dbReference>
<keyword evidence="5" id="KW-0238">DNA-binding</keyword>
<dbReference type="Pfam" id="PF00493">
    <property type="entry name" value="MCM"/>
    <property type="match status" value="1"/>
</dbReference>
<evidence type="ECO:0000256" key="2">
    <source>
        <dbReference type="ARBA" id="ARBA00022705"/>
    </source>
</evidence>
<dbReference type="RefSeq" id="WP_148679706.1">
    <property type="nucleotide sequence ID" value="NZ_DUJS01000001.1"/>
</dbReference>
<keyword evidence="4" id="KW-0067">ATP-binding</keyword>
<dbReference type="GO" id="GO:0005524">
    <property type="term" value="F:ATP binding"/>
    <property type="evidence" value="ECO:0007669"/>
    <property type="project" value="UniProtKB-KW"/>
</dbReference>
<dbReference type="PROSITE" id="PS50051">
    <property type="entry name" value="MCM_2"/>
    <property type="match status" value="1"/>
</dbReference>
<dbReference type="SUPFAM" id="SSF52540">
    <property type="entry name" value="P-loop containing nucleoside triphosphate hydrolases"/>
    <property type="match status" value="1"/>
</dbReference>
<evidence type="ECO:0000259" key="6">
    <source>
        <dbReference type="PROSITE" id="PS50051"/>
    </source>
</evidence>
<dbReference type="Gene3D" id="3.40.50.300">
    <property type="entry name" value="P-loop containing nucleotide triphosphate hydrolases"/>
    <property type="match status" value="1"/>
</dbReference>
<proteinExistence type="inferred from homology"/>
<dbReference type="InterPro" id="IPR001208">
    <property type="entry name" value="MCM_dom"/>
</dbReference>
<sequence length="503" mass="56278">MGTTPRATTYDPDARIGEVASRFGLPTRVLIEIVRTESFQRSLRRVTSGKPVVLDLRELDSDLASWIATHARLVEPALRELVRTVAPDVEPRVRFRGLPHRFRRVERIRPMDGALISIEGVVREVRGAERLEHAIVDTGSELVAVRLHGHRLGPGLRVEILGIVRSATLDALEVHKKDPIPEVHPDPAELEEFRELADKDPLTTFARAIAPLPGAEEVGKMLALQLFSCVGKNSERLHVLLAGYPVVCSEILHHVLDHLAPRGVYVDLRRTELTDLTAVLKEDRGWALRAGAAVLADGGILAVDHLEGAPEPHRWALMEAMDKGTVTVDGIALNARCAVLAAINPGEQWPSDPPIARIDLDQDFLSHFDLIAFLGVDPRPGEPEEQDTEVPSYTLLRRYLLYAIREHPKPELTEEARKRLEHWYETRREEVEERLGMGLPTLPVTRRQLESVERLAKAHARMRLSDDVEPEDVDIAAELVDWYLETAMQIPGGDEIRISSLKP</sequence>
<evidence type="ECO:0000313" key="8">
    <source>
        <dbReference type="Proteomes" id="UP000619545"/>
    </source>
</evidence>
<evidence type="ECO:0000256" key="3">
    <source>
        <dbReference type="ARBA" id="ARBA00022741"/>
    </source>
</evidence>
<dbReference type="SMART" id="SM00350">
    <property type="entry name" value="MCM"/>
    <property type="match status" value="1"/>
</dbReference>
<dbReference type="Proteomes" id="UP000619545">
    <property type="component" value="Unassembled WGS sequence"/>
</dbReference>
<dbReference type="Gene3D" id="2.40.50.140">
    <property type="entry name" value="Nucleic acid-binding proteins"/>
    <property type="match status" value="1"/>
</dbReference>
<dbReference type="EMBL" id="DUJS01000001">
    <property type="protein sequence ID" value="HII69754.1"/>
    <property type="molecule type" value="Genomic_DNA"/>
</dbReference>
<dbReference type="GO" id="GO:0042555">
    <property type="term" value="C:MCM complex"/>
    <property type="evidence" value="ECO:0007669"/>
    <property type="project" value="TreeGrafter"/>
</dbReference>
<dbReference type="CDD" id="cd17706">
    <property type="entry name" value="MCM"/>
    <property type="match status" value="1"/>
</dbReference>
<dbReference type="Pfam" id="PF22471">
    <property type="entry name" value="OB_Mcm2-like_arc"/>
    <property type="match status" value="1"/>
</dbReference>
<comment type="caution">
    <text evidence="7">The sequence shown here is derived from an EMBL/GenBank/DDBJ whole genome shotgun (WGS) entry which is preliminary data.</text>
</comment>
<dbReference type="InterPro" id="IPR031327">
    <property type="entry name" value="MCM"/>
</dbReference>